<dbReference type="Ensembl" id="ENSAOWT00000031393.1">
    <property type="protein sequence ID" value="ENSAOWP00000027696.1"/>
    <property type="gene ID" value="ENSAOWG00000018663.1"/>
</dbReference>
<evidence type="ECO:0000313" key="1">
    <source>
        <dbReference type="Ensembl" id="ENSAOWP00000027696.1"/>
    </source>
</evidence>
<reference evidence="1" key="1">
    <citation type="submission" date="2025-08" db="UniProtKB">
        <authorList>
            <consortium name="Ensembl"/>
        </authorList>
    </citation>
    <scope>IDENTIFICATION</scope>
</reference>
<sequence>MGRRAFPLTQLPGGSRLPQLSAPQLVHKAPLCSGRRQRSLCGSCEQPSKGQTPHKYPWRISFGSCQERKLFPLHHAPDRLGIQLIPIRGDPWLGPGCYQNHKVSFFGFHAQSFSFTNIKSSVLKFSLLQTVTPGPGMYQSWWKKERKCQPAYAPFSIKSPRFPDKPLDREFFPGPGTYEADKLLHKKVTWPMKFGSPDWSLVPMPVKTTLGAELIADREFRKHRNRMAYLSLYYG</sequence>
<organism evidence="1 2">
    <name type="scientific">Apteryx owenii</name>
    <name type="common">Little spotted kiwi</name>
    <dbReference type="NCBI Taxonomy" id="8824"/>
    <lineage>
        <taxon>Eukaryota</taxon>
        <taxon>Metazoa</taxon>
        <taxon>Chordata</taxon>
        <taxon>Craniata</taxon>
        <taxon>Vertebrata</taxon>
        <taxon>Euteleostomi</taxon>
        <taxon>Archelosauria</taxon>
        <taxon>Archosauria</taxon>
        <taxon>Dinosauria</taxon>
        <taxon>Saurischia</taxon>
        <taxon>Theropoda</taxon>
        <taxon>Coelurosauria</taxon>
        <taxon>Aves</taxon>
        <taxon>Palaeognathae</taxon>
        <taxon>Apterygiformes</taxon>
        <taxon>Apterygidae</taxon>
        <taxon>Apteryx</taxon>
    </lineage>
</organism>
<dbReference type="PANTHER" id="PTHR31508">
    <property type="entry name" value="PROTEIN PITCHFORK"/>
    <property type="match status" value="1"/>
</dbReference>
<accession>A0A8B9QMV8</accession>
<name>A0A8B9QMV8_APTOW</name>
<reference evidence="1" key="2">
    <citation type="submission" date="2025-09" db="UniProtKB">
        <authorList>
            <consortium name="Ensembl"/>
        </authorList>
    </citation>
    <scope>IDENTIFICATION</scope>
</reference>
<dbReference type="InterPro" id="IPR033602">
    <property type="entry name" value="CIMAP3"/>
</dbReference>
<dbReference type="GO" id="GO:0008092">
    <property type="term" value="F:cytoskeletal protein binding"/>
    <property type="evidence" value="ECO:0007669"/>
    <property type="project" value="TreeGrafter"/>
</dbReference>
<evidence type="ECO:0000313" key="2">
    <source>
        <dbReference type="Proteomes" id="UP000694424"/>
    </source>
</evidence>
<protein>
    <recommendedName>
        <fullName evidence="3">Protein pitchfork</fullName>
    </recommendedName>
</protein>
<dbReference type="InterPro" id="IPR010736">
    <property type="entry name" value="SHIPPO-rpt"/>
</dbReference>
<dbReference type="Pfam" id="PF07004">
    <property type="entry name" value="SHIPPO-rpt"/>
    <property type="match status" value="1"/>
</dbReference>
<dbReference type="Proteomes" id="UP000694424">
    <property type="component" value="Unplaced"/>
</dbReference>
<dbReference type="GO" id="GO:0031344">
    <property type="term" value="P:regulation of cell projection organization"/>
    <property type="evidence" value="ECO:0007669"/>
    <property type="project" value="TreeGrafter"/>
</dbReference>
<keyword evidence="2" id="KW-1185">Reference proteome</keyword>
<proteinExistence type="predicted"/>
<dbReference type="PANTHER" id="PTHR31508:SF2">
    <property type="entry name" value="PROTEIN PITCHFORK"/>
    <property type="match status" value="1"/>
</dbReference>
<evidence type="ECO:0008006" key="3">
    <source>
        <dbReference type="Google" id="ProtNLM"/>
    </source>
</evidence>
<dbReference type="AlphaFoldDB" id="A0A8B9QMV8"/>